<accession>A0A9X3DBC8</accession>
<evidence type="ECO:0000313" key="3">
    <source>
        <dbReference type="Proteomes" id="UP001142592"/>
    </source>
</evidence>
<protein>
    <recommendedName>
        <fullName evidence="4">VCBS repeat-containing protein</fullName>
    </recommendedName>
</protein>
<feature type="chain" id="PRO_5040727855" description="VCBS repeat-containing protein" evidence="1">
    <location>
        <begin position="19"/>
        <end position="221"/>
    </location>
</feature>
<sequence length="221" mass="26025">MMRYLALFFILLSFESMAQTLPDFILPAGRTKVLETKGDLDKDGIDEVIFVYNSNKRVDRTGFTRELYICKMLNGKLKLWKKNTSVLWNSEDCGFCTDNGVDLSVIIKNNTIITQQTFWHNTRHTSKHKNIYRYQNNDWFLIGSTYKDSYNCGYQHTYDINFSTKQVHVRYDDEDCEDSVQSHPATEKKFKYPFTSVPKMDGFIPGRIEIKIPNSNQFFYY</sequence>
<dbReference type="Proteomes" id="UP001142592">
    <property type="component" value="Unassembled WGS sequence"/>
</dbReference>
<name>A0A9X3DBC8_9SPHI</name>
<organism evidence="2 3">
    <name type="scientific">Pedobacter agri</name>
    <dbReference type="NCBI Taxonomy" id="454586"/>
    <lineage>
        <taxon>Bacteria</taxon>
        <taxon>Pseudomonadati</taxon>
        <taxon>Bacteroidota</taxon>
        <taxon>Sphingobacteriia</taxon>
        <taxon>Sphingobacteriales</taxon>
        <taxon>Sphingobacteriaceae</taxon>
        <taxon>Pedobacter</taxon>
    </lineage>
</organism>
<dbReference type="RefSeq" id="WP_157258904.1">
    <property type="nucleotide sequence ID" value="NZ_JAPJUH010000002.1"/>
</dbReference>
<keyword evidence="1" id="KW-0732">Signal</keyword>
<keyword evidence="3" id="KW-1185">Reference proteome</keyword>
<dbReference type="EMBL" id="JAPJUH010000002">
    <property type="protein sequence ID" value="MCX3264467.1"/>
    <property type="molecule type" value="Genomic_DNA"/>
</dbReference>
<feature type="signal peptide" evidence="1">
    <location>
        <begin position="1"/>
        <end position="18"/>
    </location>
</feature>
<dbReference type="AlphaFoldDB" id="A0A9X3DBC8"/>
<comment type="caution">
    <text evidence="2">The sequence shown here is derived from an EMBL/GenBank/DDBJ whole genome shotgun (WGS) entry which is preliminary data.</text>
</comment>
<evidence type="ECO:0000313" key="2">
    <source>
        <dbReference type="EMBL" id="MCX3264467.1"/>
    </source>
</evidence>
<gene>
    <name evidence="2" type="ORF">OQZ29_06905</name>
</gene>
<reference evidence="2" key="1">
    <citation type="submission" date="2022-11" db="EMBL/GenBank/DDBJ databases">
        <authorList>
            <person name="Graham C."/>
            <person name="Newman J.D."/>
        </authorList>
    </citation>
    <scope>NUCLEOTIDE SEQUENCE</scope>
    <source>
        <strain evidence="2">DSM 19486</strain>
    </source>
</reference>
<proteinExistence type="predicted"/>
<evidence type="ECO:0000256" key="1">
    <source>
        <dbReference type="SAM" id="SignalP"/>
    </source>
</evidence>
<evidence type="ECO:0008006" key="4">
    <source>
        <dbReference type="Google" id="ProtNLM"/>
    </source>
</evidence>